<keyword evidence="1" id="KW-0805">Transcription regulation</keyword>
<evidence type="ECO:0000256" key="5">
    <source>
        <dbReference type="SAM" id="MobiDB-lite"/>
    </source>
</evidence>
<sequence length="252" mass="26772">MAKDVVPEEARRRRRPTRQGTVLSERLIVETALRMVREHGSAGLSARRLGAALGADPSTLYRYFDGMDGLTLAIGEELIGRALAGWAPTGRWRDDLRSLGLRIHGAYLAHPQAALLTASRVTGRPREIATDEAILGSLRGAGFPDADAVRIYHAYIDQALAFAALDAGSLALTDKARESDEERWESTYARLPADAYPNIAATAGLLAARMPHSAYPVALEMLLDTAERQLADAAGGSGGTAGAGGGGTGRRR</sequence>
<name>A0ABS4L7L7_STRAV</name>
<dbReference type="SUPFAM" id="SSF46689">
    <property type="entry name" value="Homeodomain-like"/>
    <property type="match status" value="1"/>
</dbReference>
<dbReference type="InterPro" id="IPR009057">
    <property type="entry name" value="Homeodomain-like_sf"/>
</dbReference>
<protein>
    <submittedName>
        <fullName evidence="7">AcrR family transcriptional regulator</fullName>
    </submittedName>
</protein>
<gene>
    <name evidence="7" type="ORF">J2Z77_003886</name>
</gene>
<feature type="DNA-binding region" description="H-T-H motif" evidence="4">
    <location>
        <begin position="45"/>
        <end position="64"/>
    </location>
</feature>
<dbReference type="PROSITE" id="PS50977">
    <property type="entry name" value="HTH_TETR_2"/>
    <property type="match status" value="1"/>
</dbReference>
<feature type="compositionally biased region" description="Gly residues" evidence="5">
    <location>
        <begin position="235"/>
        <end position="252"/>
    </location>
</feature>
<dbReference type="Gene3D" id="1.10.10.60">
    <property type="entry name" value="Homeodomain-like"/>
    <property type="match status" value="1"/>
</dbReference>
<reference evidence="7 8" key="1">
    <citation type="submission" date="2021-03" db="EMBL/GenBank/DDBJ databases">
        <title>Genomic Encyclopedia of Type Strains, Phase IV (KMG-IV): sequencing the most valuable type-strain genomes for metagenomic binning, comparative biology and taxonomic classification.</title>
        <authorList>
            <person name="Goeker M."/>
        </authorList>
    </citation>
    <scope>NUCLEOTIDE SEQUENCE [LARGE SCALE GENOMIC DNA]</scope>
    <source>
        <strain evidence="7 8">DSM 40526</strain>
    </source>
</reference>
<keyword evidence="2 4" id="KW-0238">DNA-binding</keyword>
<accession>A0ABS4L7L7</accession>
<dbReference type="RefSeq" id="WP_229920437.1">
    <property type="nucleotide sequence ID" value="NZ_BMVL01000006.1"/>
</dbReference>
<dbReference type="EMBL" id="JAGGLQ010000006">
    <property type="protein sequence ID" value="MBP2038079.1"/>
    <property type="molecule type" value="Genomic_DNA"/>
</dbReference>
<evidence type="ECO:0000259" key="6">
    <source>
        <dbReference type="PROSITE" id="PS50977"/>
    </source>
</evidence>
<dbReference type="Gene3D" id="1.10.357.10">
    <property type="entry name" value="Tetracycline Repressor, domain 2"/>
    <property type="match status" value="1"/>
</dbReference>
<keyword evidence="3" id="KW-0804">Transcription</keyword>
<dbReference type="Pfam" id="PF00440">
    <property type="entry name" value="TetR_N"/>
    <property type="match status" value="1"/>
</dbReference>
<evidence type="ECO:0000313" key="8">
    <source>
        <dbReference type="Proteomes" id="UP001519310"/>
    </source>
</evidence>
<evidence type="ECO:0000256" key="3">
    <source>
        <dbReference type="ARBA" id="ARBA00023163"/>
    </source>
</evidence>
<dbReference type="Pfam" id="PF02909">
    <property type="entry name" value="TetR_C_1"/>
    <property type="match status" value="1"/>
</dbReference>
<dbReference type="SUPFAM" id="SSF48498">
    <property type="entry name" value="Tetracyclin repressor-like, C-terminal domain"/>
    <property type="match status" value="1"/>
</dbReference>
<proteinExistence type="predicted"/>
<feature type="region of interest" description="Disordered" evidence="5">
    <location>
        <begin position="233"/>
        <end position="252"/>
    </location>
</feature>
<dbReference type="InterPro" id="IPR036271">
    <property type="entry name" value="Tet_transcr_reg_TetR-rel_C_sf"/>
</dbReference>
<evidence type="ECO:0000256" key="4">
    <source>
        <dbReference type="PROSITE-ProRule" id="PRU00335"/>
    </source>
</evidence>
<evidence type="ECO:0000256" key="2">
    <source>
        <dbReference type="ARBA" id="ARBA00023125"/>
    </source>
</evidence>
<evidence type="ECO:0000313" key="7">
    <source>
        <dbReference type="EMBL" id="MBP2038079.1"/>
    </source>
</evidence>
<comment type="caution">
    <text evidence="7">The sequence shown here is derived from an EMBL/GenBank/DDBJ whole genome shotgun (WGS) entry which is preliminary data.</text>
</comment>
<dbReference type="InterPro" id="IPR004111">
    <property type="entry name" value="Repressor_TetR_C"/>
</dbReference>
<dbReference type="Proteomes" id="UP001519310">
    <property type="component" value="Unassembled WGS sequence"/>
</dbReference>
<organism evidence="7 8">
    <name type="scientific">Streptomyces avidinii</name>
    <dbReference type="NCBI Taxonomy" id="1895"/>
    <lineage>
        <taxon>Bacteria</taxon>
        <taxon>Bacillati</taxon>
        <taxon>Actinomycetota</taxon>
        <taxon>Actinomycetes</taxon>
        <taxon>Kitasatosporales</taxon>
        <taxon>Streptomycetaceae</taxon>
        <taxon>Streptomyces</taxon>
    </lineage>
</organism>
<keyword evidence="8" id="KW-1185">Reference proteome</keyword>
<feature type="domain" description="HTH tetR-type" evidence="6">
    <location>
        <begin position="22"/>
        <end position="82"/>
    </location>
</feature>
<evidence type="ECO:0000256" key="1">
    <source>
        <dbReference type="ARBA" id="ARBA00023015"/>
    </source>
</evidence>
<dbReference type="InterPro" id="IPR001647">
    <property type="entry name" value="HTH_TetR"/>
</dbReference>